<accession>A0ABM5RJY1</accession>
<dbReference type="EMBL" id="CP009454">
    <property type="protein sequence ID" value="AIR86196.1"/>
    <property type="molecule type" value="Genomic_DNA"/>
</dbReference>
<proteinExistence type="predicted"/>
<gene>
    <name evidence="1" type="ORF">LH22_12290</name>
</gene>
<evidence type="ECO:0000313" key="2">
    <source>
        <dbReference type="Proteomes" id="UP000029495"/>
    </source>
</evidence>
<keyword evidence="2" id="KW-1185">Reference proteome</keyword>
<protein>
    <submittedName>
        <fullName evidence="1">Uncharacterized protein</fullName>
    </submittedName>
</protein>
<reference evidence="1 2" key="1">
    <citation type="submission" date="2014-09" db="EMBL/GenBank/DDBJ databases">
        <authorList>
            <person name="Chan K.-G."/>
        </authorList>
    </citation>
    <scope>NUCLEOTIDE SEQUENCE [LARGE SCALE GENOMIC DNA]</scope>
    <source>
        <strain evidence="1 2">ND04</strain>
    </source>
</reference>
<sequence length="63" mass="7127">MVLLDMSLMYEWGNLYTHPHRVITDEGLILEENLLEDMAILGVVTHEVTAIKGQDGSPIWCSK</sequence>
<evidence type="ECO:0000313" key="1">
    <source>
        <dbReference type="EMBL" id="AIR86196.1"/>
    </source>
</evidence>
<dbReference type="Proteomes" id="UP000029495">
    <property type="component" value="Chromosome"/>
</dbReference>
<organism evidence="1 2">
    <name type="scientific">Pantoea rwandensis</name>
    <dbReference type="NCBI Taxonomy" id="1076550"/>
    <lineage>
        <taxon>Bacteria</taxon>
        <taxon>Pseudomonadati</taxon>
        <taxon>Pseudomonadota</taxon>
        <taxon>Gammaproteobacteria</taxon>
        <taxon>Enterobacterales</taxon>
        <taxon>Erwiniaceae</taxon>
        <taxon>Pantoea</taxon>
    </lineage>
</organism>
<name>A0ABM5RJY1_9GAMM</name>